<dbReference type="AlphaFoldDB" id="A0A0D0AB46"/>
<dbReference type="HOGENOM" id="CLU_2009492_0_0_1"/>
<reference evidence="3" key="2">
    <citation type="submission" date="2015-01" db="EMBL/GenBank/DDBJ databases">
        <title>Evolutionary Origins and Diversification of the Mycorrhizal Mutualists.</title>
        <authorList>
            <consortium name="DOE Joint Genome Institute"/>
            <consortium name="Mycorrhizal Genomics Consortium"/>
            <person name="Kohler A."/>
            <person name="Kuo A."/>
            <person name="Nagy L.G."/>
            <person name="Floudas D."/>
            <person name="Copeland A."/>
            <person name="Barry K.W."/>
            <person name="Cichocki N."/>
            <person name="Veneault-Fourrey C."/>
            <person name="LaButti K."/>
            <person name="Lindquist E.A."/>
            <person name="Lipzen A."/>
            <person name="Lundell T."/>
            <person name="Morin E."/>
            <person name="Murat C."/>
            <person name="Riley R."/>
            <person name="Ohm R."/>
            <person name="Sun H."/>
            <person name="Tunlid A."/>
            <person name="Henrissat B."/>
            <person name="Grigoriev I.V."/>
            <person name="Hibbett D.S."/>
            <person name="Martin F."/>
        </authorList>
    </citation>
    <scope>NUCLEOTIDE SEQUENCE [LARGE SCALE GENOMIC DNA]</scope>
    <source>
        <strain evidence="3">UH-Slu-Lm8-n1</strain>
    </source>
</reference>
<feature type="non-terminal residue" evidence="2">
    <location>
        <position position="1"/>
    </location>
</feature>
<feature type="compositionally biased region" description="Polar residues" evidence="1">
    <location>
        <begin position="1"/>
        <end position="12"/>
    </location>
</feature>
<evidence type="ECO:0000313" key="2">
    <source>
        <dbReference type="EMBL" id="KIK31447.1"/>
    </source>
</evidence>
<feature type="region of interest" description="Disordered" evidence="1">
    <location>
        <begin position="1"/>
        <end position="58"/>
    </location>
</feature>
<feature type="compositionally biased region" description="Basic and acidic residues" evidence="1">
    <location>
        <begin position="13"/>
        <end position="23"/>
    </location>
</feature>
<evidence type="ECO:0000313" key="3">
    <source>
        <dbReference type="Proteomes" id="UP000054485"/>
    </source>
</evidence>
<keyword evidence="3" id="KW-1185">Reference proteome</keyword>
<dbReference type="OrthoDB" id="10522983at2759"/>
<dbReference type="EMBL" id="KN836986">
    <property type="protein sequence ID" value="KIK31447.1"/>
    <property type="molecule type" value="Genomic_DNA"/>
</dbReference>
<organism evidence="2 3">
    <name type="scientific">Suillus luteus UH-Slu-Lm8-n1</name>
    <dbReference type="NCBI Taxonomy" id="930992"/>
    <lineage>
        <taxon>Eukaryota</taxon>
        <taxon>Fungi</taxon>
        <taxon>Dikarya</taxon>
        <taxon>Basidiomycota</taxon>
        <taxon>Agaricomycotina</taxon>
        <taxon>Agaricomycetes</taxon>
        <taxon>Agaricomycetidae</taxon>
        <taxon>Boletales</taxon>
        <taxon>Suillineae</taxon>
        <taxon>Suillaceae</taxon>
        <taxon>Suillus</taxon>
    </lineage>
</organism>
<reference evidence="2 3" key="1">
    <citation type="submission" date="2014-04" db="EMBL/GenBank/DDBJ databases">
        <authorList>
            <consortium name="DOE Joint Genome Institute"/>
            <person name="Kuo A."/>
            <person name="Ruytinx J."/>
            <person name="Rineau F."/>
            <person name="Colpaert J."/>
            <person name="Kohler A."/>
            <person name="Nagy L.G."/>
            <person name="Floudas D."/>
            <person name="Copeland A."/>
            <person name="Barry K.W."/>
            <person name="Cichocki N."/>
            <person name="Veneault-Fourrey C."/>
            <person name="LaButti K."/>
            <person name="Lindquist E.A."/>
            <person name="Lipzen A."/>
            <person name="Lundell T."/>
            <person name="Morin E."/>
            <person name="Murat C."/>
            <person name="Sun H."/>
            <person name="Tunlid A."/>
            <person name="Henrissat B."/>
            <person name="Grigoriev I.V."/>
            <person name="Hibbett D.S."/>
            <person name="Martin F."/>
            <person name="Nordberg H.P."/>
            <person name="Cantor M.N."/>
            <person name="Hua S.X."/>
        </authorList>
    </citation>
    <scope>NUCLEOTIDE SEQUENCE [LARGE SCALE GENOMIC DNA]</scope>
    <source>
        <strain evidence="2 3">UH-Slu-Lm8-n1</strain>
    </source>
</reference>
<evidence type="ECO:0000256" key="1">
    <source>
        <dbReference type="SAM" id="MobiDB-lite"/>
    </source>
</evidence>
<feature type="compositionally biased region" description="Basic and acidic residues" evidence="1">
    <location>
        <begin position="46"/>
        <end position="58"/>
    </location>
</feature>
<accession>A0A0D0AB46</accession>
<feature type="compositionally biased region" description="Basic and acidic residues" evidence="1">
    <location>
        <begin position="30"/>
        <end position="39"/>
    </location>
</feature>
<dbReference type="InParanoid" id="A0A0D0AB46"/>
<proteinExistence type="predicted"/>
<sequence>MSSAAKTATAERTTSRRDRRPTERAQYISETHKDKENRQHQQVNKTQERQDKARQKANKVLEREAYQKHGRAALSDTAPQVSVSRSVHDPGFACQSVVTPMRDPNLVARKSVVPPAPRRISTGD</sequence>
<name>A0A0D0AB46_9AGAM</name>
<dbReference type="Proteomes" id="UP000054485">
    <property type="component" value="Unassembled WGS sequence"/>
</dbReference>
<protein>
    <submittedName>
        <fullName evidence="2">Uncharacterized protein</fullName>
    </submittedName>
</protein>
<dbReference type="STRING" id="930992.A0A0D0AB46"/>
<gene>
    <name evidence="2" type="ORF">CY34DRAFT_19913</name>
</gene>